<accession>A0A4R2JB45</accession>
<organism evidence="2 3">
    <name type="scientific">Actinocrispum wychmicini</name>
    <dbReference type="NCBI Taxonomy" id="1213861"/>
    <lineage>
        <taxon>Bacteria</taxon>
        <taxon>Bacillati</taxon>
        <taxon>Actinomycetota</taxon>
        <taxon>Actinomycetes</taxon>
        <taxon>Pseudonocardiales</taxon>
        <taxon>Pseudonocardiaceae</taxon>
        <taxon>Actinocrispum</taxon>
    </lineage>
</organism>
<feature type="transmembrane region" description="Helical" evidence="1">
    <location>
        <begin position="53"/>
        <end position="71"/>
    </location>
</feature>
<reference evidence="2 3" key="1">
    <citation type="submission" date="2019-03" db="EMBL/GenBank/DDBJ databases">
        <title>Genomic Encyclopedia of Type Strains, Phase IV (KMG-IV): sequencing the most valuable type-strain genomes for metagenomic binning, comparative biology and taxonomic classification.</title>
        <authorList>
            <person name="Goeker M."/>
        </authorList>
    </citation>
    <scope>NUCLEOTIDE SEQUENCE [LARGE SCALE GENOMIC DNA]</scope>
    <source>
        <strain evidence="2 3">DSM 45934</strain>
    </source>
</reference>
<evidence type="ECO:0000313" key="3">
    <source>
        <dbReference type="Proteomes" id="UP000295680"/>
    </source>
</evidence>
<gene>
    <name evidence="2" type="ORF">EV192_107469</name>
</gene>
<protein>
    <submittedName>
        <fullName evidence="2">Uncharacterized protein</fullName>
    </submittedName>
</protein>
<keyword evidence="1" id="KW-0812">Transmembrane</keyword>
<keyword evidence="3" id="KW-1185">Reference proteome</keyword>
<comment type="caution">
    <text evidence="2">The sequence shown here is derived from an EMBL/GenBank/DDBJ whole genome shotgun (WGS) entry which is preliminary data.</text>
</comment>
<keyword evidence="1" id="KW-0472">Membrane</keyword>
<keyword evidence="1" id="KW-1133">Transmembrane helix</keyword>
<evidence type="ECO:0000313" key="2">
    <source>
        <dbReference type="EMBL" id="TCO56044.1"/>
    </source>
</evidence>
<proteinExistence type="predicted"/>
<evidence type="ECO:0000256" key="1">
    <source>
        <dbReference type="SAM" id="Phobius"/>
    </source>
</evidence>
<dbReference type="RefSeq" id="WP_132122323.1">
    <property type="nucleotide sequence ID" value="NZ_SLWS01000007.1"/>
</dbReference>
<name>A0A4R2JB45_9PSEU</name>
<dbReference type="AlphaFoldDB" id="A0A4R2JB45"/>
<dbReference type="Proteomes" id="UP000295680">
    <property type="component" value="Unassembled WGS sequence"/>
</dbReference>
<dbReference type="EMBL" id="SLWS01000007">
    <property type="protein sequence ID" value="TCO56044.1"/>
    <property type="molecule type" value="Genomic_DNA"/>
</dbReference>
<sequence length="77" mass="8101">MAGLGLAGFGLTFGWLLGLMSGGDRRSLSRPGPLVLAALIPVLVNHVPGPYWVVGFSAAGMVAHSVWQFVLRRNRGA</sequence>